<accession>A0A7R9UAC8</accession>
<proteinExistence type="inferred from homology"/>
<dbReference type="InterPro" id="IPR004328">
    <property type="entry name" value="BRO1_dom"/>
</dbReference>
<reference evidence="4" key="1">
    <citation type="submission" date="2021-01" db="EMBL/GenBank/DDBJ databases">
        <authorList>
            <person name="Corre E."/>
            <person name="Pelletier E."/>
            <person name="Niang G."/>
            <person name="Scheremetjew M."/>
            <person name="Finn R."/>
            <person name="Kale V."/>
            <person name="Holt S."/>
            <person name="Cochrane G."/>
            <person name="Meng A."/>
            <person name="Brown T."/>
            <person name="Cohen L."/>
        </authorList>
    </citation>
    <scope>NUCLEOTIDE SEQUENCE</scope>
    <source>
        <strain evidence="4">CCMP2078</strain>
    </source>
</reference>
<protein>
    <recommendedName>
        <fullName evidence="3">BRO1 domain-containing protein</fullName>
    </recommendedName>
</protein>
<gene>
    <name evidence="4" type="ORF">PPYR1160_LOCUS9521</name>
</gene>
<feature type="domain" description="BRO1" evidence="3">
    <location>
        <begin position="8"/>
        <end position="400"/>
    </location>
</feature>
<organism evidence="4">
    <name type="scientific">Pinguiococcus pyrenoidosus</name>
    <dbReference type="NCBI Taxonomy" id="172671"/>
    <lineage>
        <taxon>Eukaryota</taxon>
        <taxon>Sar</taxon>
        <taxon>Stramenopiles</taxon>
        <taxon>Ochrophyta</taxon>
        <taxon>Pinguiophyceae</taxon>
        <taxon>Pinguiochrysidales</taxon>
        <taxon>Pinguiochrysidaceae</taxon>
        <taxon>Pinguiococcus</taxon>
    </lineage>
</organism>
<feature type="compositionally biased region" description="Basic and acidic residues" evidence="2">
    <location>
        <begin position="421"/>
        <end position="439"/>
    </location>
</feature>
<evidence type="ECO:0000313" key="4">
    <source>
        <dbReference type="EMBL" id="CAD8260019.1"/>
    </source>
</evidence>
<dbReference type="Pfam" id="PF03097">
    <property type="entry name" value="BRO1"/>
    <property type="match status" value="1"/>
</dbReference>
<sequence length="439" mass="46753">MEGVPQILALNVGFGMPRPKDEPFHSALSAYLGDPETRELVGVIDSARSAMVQAVVSEDVDPQQKAAGILRYLPLARTLCSSWDSSNLAAPPQTWWTTGLGGAVAFQCASTFGCEVNMTLATLAAVLSVEGTQLAKRTPPEYRRAAAFFCKAAGIYSVLARNAGPFESEENPVELSEHIAAGMRDVCMASAHRLALAVAIGDGTQVKGGALKAKLCAGYVACLEEAIGTMRSRAGAAYDKLQGVFKSCLAFHVAMGRGLMWLFQAIGHAENTETGSAIYCVRQALLFLRERPSMLESGYPPLQGFLADYAAQVEAVRAYAQEQEQQYIHDNNTVYFNTIPDDLLAPSGATIMKESAFEMPDAEGHMMTFTPAVESAAPPTYTSAFGPAPPSYDSLIRPPGQSGQQAQAQAGGGGGGALQRSDSDLARELQERLNRGEDI</sequence>
<dbReference type="Gene3D" id="1.25.40.280">
    <property type="entry name" value="alix/aip1 like domains"/>
    <property type="match status" value="1"/>
</dbReference>
<dbReference type="InterPro" id="IPR038898">
    <property type="entry name" value="BROX"/>
</dbReference>
<dbReference type="SMART" id="SM01041">
    <property type="entry name" value="BRO1"/>
    <property type="match status" value="1"/>
</dbReference>
<dbReference type="PANTHER" id="PTHR23032">
    <property type="entry name" value="BRO1 DOMAIN-CONTAINING PROTEIN BROX"/>
    <property type="match status" value="1"/>
</dbReference>
<evidence type="ECO:0000256" key="2">
    <source>
        <dbReference type="SAM" id="MobiDB-lite"/>
    </source>
</evidence>
<comment type="similarity">
    <text evidence="1">Belongs to the BROX family.</text>
</comment>
<dbReference type="InterPro" id="IPR038499">
    <property type="entry name" value="BRO1_sf"/>
</dbReference>
<evidence type="ECO:0000256" key="1">
    <source>
        <dbReference type="ARBA" id="ARBA00008901"/>
    </source>
</evidence>
<feature type="region of interest" description="Disordered" evidence="2">
    <location>
        <begin position="380"/>
        <end position="439"/>
    </location>
</feature>
<feature type="compositionally biased region" description="Low complexity" evidence="2">
    <location>
        <begin position="400"/>
        <end position="409"/>
    </location>
</feature>
<evidence type="ECO:0000259" key="3">
    <source>
        <dbReference type="SMART" id="SM01041"/>
    </source>
</evidence>
<dbReference type="PANTHER" id="PTHR23032:SF13">
    <property type="entry name" value="BRO1 DOMAIN-CONTAINING PROTEIN BROX"/>
    <property type="match status" value="1"/>
</dbReference>
<dbReference type="EMBL" id="HBEA01012498">
    <property type="protein sequence ID" value="CAD8260019.1"/>
    <property type="molecule type" value="Transcribed_RNA"/>
</dbReference>
<dbReference type="AlphaFoldDB" id="A0A7R9UAC8"/>
<name>A0A7R9UAC8_9STRA</name>